<evidence type="ECO:0000313" key="1">
    <source>
        <dbReference type="EMBL" id="EHC11712.1"/>
    </source>
</evidence>
<organism evidence="1 2">
    <name type="scientific">Fischerella thermalis JSC-11</name>
    <dbReference type="NCBI Taxonomy" id="741277"/>
    <lineage>
        <taxon>Bacteria</taxon>
        <taxon>Bacillati</taxon>
        <taxon>Cyanobacteriota</taxon>
        <taxon>Cyanophyceae</taxon>
        <taxon>Nostocales</taxon>
        <taxon>Hapalosiphonaceae</taxon>
        <taxon>Fischerella</taxon>
    </lineage>
</organism>
<dbReference type="GeneID" id="35797179"/>
<comment type="caution">
    <text evidence="1">The sequence shown here is derived from an EMBL/GenBank/DDBJ whole genome shotgun (WGS) entry which is preliminary data.</text>
</comment>
<evidence type="ECO:0000313" key="2">
    <source>
        <dbReference type="Proteomes" id="UP000004344"/>
    </source>
</evidence>
<reference evidence="1 2" key="1">
    <citation type="submission" date="2011-09" db="EMBL/GenBank/DDBJ databases">
        <title>The draft genome of Fischerella sp. JSC-11.</title>
        <authorList>
            <consortium name="US DOE Joint Genome Institute (JGI-PGF)"/>
            <person name="Lucas S."/>
            <person name="Han J."/>
            <person name="Lapidus A."/>
            <person name="Cheng J.-F."/>
            <person name="Goodwin L."/>
            <person name="Pitluck S."/>
            <person name="Peters L."/>
            <person name="Land M.L."/>
            <person name="Hauser L."/>
            <person name="Sarkisova S."/>
            <person name="Bryant D.A."/>
            <person name="Brown I."/>
            <person name="Woyke T.J."/>
        </authorList>
    </citation>
    <scope>NUCLEOTIDE SEQUENCE [LARGE SCALE GENOMIC DNA]</scope>
    <source>
        <strain evidence="1 2">JSC-11</strain>
    </source>
</reference>
<dbReference type="AlphaFoldDB" id="G6FW73"/>
<proteinExistence type="predicted"/>
<gene>
    <name evidence="1" type="ORF">FJSC11DRAFT_3164</name>
</gene>
<accession>G6FW73</accession>
<dbReference type="Proteomes" id="UP000004344">
    <property type="component" value="Unassembled WGS sequence"/>
</dbReference>
<name>G6FW73_9CYAN</name>
<keyword evidence="2" id="KW-1185">Reference proteome</keyword>
<dbReference type="EMBL" id="AGIZ01000009">
    <property type="protein sequence ID" value="EHC11712.1"/>
    <property type="molecule type" value="Genomic_DNA"/>
</dbReference>
<protein>
    <submittedName>
        <fullName evidence="1">Uncharacterized protein</fullName>
    </submittedName>
</protein>
<sequence>MRDGIGLHHPGKEAYEKLTQVLDLIWEATDSQRALLKMERDLAVLPGKMKDIFRAQMLIRNAIKLLVS</sequence>
<dbReference type="RefSeq" id="WP_009458153.1">
    <property type="nucleotide sequence ID" value="NZ_AGIZ01000009.1"/>
</dbReference>